<proteinExistence type="predicted"/>
<reference evidence="1 2" key="1">
    <citation type="submission" date="2011-05" db="EMBL/GenBank/DDBJ databases">
        <authorList>
            <person name="Muzny D."/>
            <person name="Qin X."/>
            <person name="Deng J."/>
            <person name="Jiang H."/>
            <person name="Liu Y."/>
            <person name="Qu J."/>
            <person name="Song X.-Z."/>
            <person name="Zhang L."/>
            <person name="Thornton R."/>
            <person name="Coyle M."/>
            <person name="Francisco L."/>
            <person name="Jackson L."/>
            <person name="Javaid M."/>
            <person name="Korchina V."/>
            <person name="Kovar C."/>
            <person name="Mata R."/>
            <person name="Mathew T."/>
            <person name="Ngo R."/>
            <person name="Nguyen L."/>
            <person name="Nguyen N."/>
            <person name="Okwuonu G."/>
            <person name="Ongeri F."/>
            <person name="Pham C."/>
            <person name="Simmons D."/>
            <person name="Wilczek-Boney K."/>
            <person name="Hale W."/>
            <person name="Jakkamsetti A."/>
            <person name="Pham P."/>
            <person name="Ruth R."/>
            <person name="San Lucas F."/>
            <person name="Warren J."/>
            <person name="Zhang J."/>
            <person name="Zhao Z."/>
            <person name="Zhou C."/>
            <person name="Zhu D."/>
            <person name="Lee S."/>
            <person name="Bess C."/>
            <person name="Blankenburg K."/>
            <person name="Forbes L."/>
            <person name="Fu Q."/>
            <person name="Gubbala S."/>
            <person name="Hirani K."/>
            <person name="Jayaseelan J.C."/>
            <person name="Lara F."/>
            <person name="Munidasa M."/>
            <person name="Palculict T."/>
            <person name="Patil S."/>
            <person name="Pu L.-L."/>
            <person name="Saada N."/>
            <person name="Tang L."/>
            <person name="Weissenberger G."/>
            <person name="Zhu Y."/>
            <person name="Hemphill L."/>
            <person name="Shang Y."/>
            <person name="Youmans B."/>
            <person name="Ayvaz T."/>
            <person name="Ross M."/>
            <person name="Santibanez J."/>
            <person name="Aqrawi P."/>
            <person name="Gross S."/>
            <person name="Joshi V."/>
            <person name="Fowler G."/>
            <person name="Nazareth L."/>
            <person name="Reid J."/>
            <person name="Worley K."/>
            <person name="Petrosino J."/>
            <person name="Highlander S."/>
            <person name="Gibbs R."/>
        </authorList>
    </citation>
    <scope>NUCLEOTIDE SEQUENCE [LARGE SCALE GENOMIC DNA]</scope>
    <source>
        <strain evidence="1 2">871</strain>
    </source>
</reference>
<dbReference type="STRING" id="1032488.HMPREF9371_0970"/>
<keyword evidence="2" id="KW-1185">Reference proteome</keyword>
<organism evidence="1 2">
    <name type="scientific">Neisseria shayeganii 871</name>
    <dbReference type="NCBI Taxonomy" id="1032488"/>
    <lineage>
        <taxon>Bacteria</taxon>
        <taxon>Pseudomonadati</taxon>
        <taxon>Pseudomonadota</taxon>
        <taxon>Betaproteobacteria</taxon>
        <taxon>Neisseriales</taxon>
        <taxon>Neisseriaceae</taxon>
        <taxon>Neisseria</taxon>
    </lineage>
</organism>
<dbReference type="Proteomes" id="UP000003019">
    <property type="component" value="Unassembled WGS sequence"/>
</dbReference>
<evidence type="ECO:0000313" key="2">
    <source>
        <dbReference type="Proteomes" id="UP000003019"/>
    </source>
</evidence>
<name>G4CH81_9NEIS</name>
<sequence>MVSESAANMVRGGEISRSAAGGGGGFAAIMRLSGSLRPLQNPQMWMQFKA</sequence>
<dbReference type="AlphaFoldDB" id="G4CH81"/>
<dbReference type="EMBL" id="AGAY01000034">
    <property type="protein sequence ID" value="EGY52791.1"/>
    <property type="molecule type" value="Genomic_DNA"/>
</dbReference>
<comment type="caution">
    <text evidence="1">The sequence shown here is derived from an EMBL/GenBank/DDBJ whole genome shotgun (WGS) entry which is preliminary data.</text>
</comment>
<protein>
    <submittedName>
        <fullName evidence="1">Uncharacterized protein</fullName>
    </submittedName>
</protein>
<dbReference type="HOGENOM" id="CLU_3120271_0_0_4"/>
<evidence type="ECO:0000313" key="1">
    <source>
        <dbReference type="EMBL" id="EGY52791.1"/>
    </source>
</evidence>
<accession>G4CH81</accession>
<gene>
    <name evidence="1" type="ORF">HMPREF9371_0970</name>
</gene>